<dbReference type="PANTHER" id="PTHR43037">
    <property type="entry name" value="UNNAMED PRODUCT-RELATED"/>
    <property type="match status" value="1"/>
</dbReference>
<feature type="region of interest" description="Disordered" evidence="3">
    <location>
        <begin position="327"/>
        <end position="346"/>
    </location>
</feature>
<protein>
    <submittedName>
        <fullName evidence="4">Poly(Hydroxyalkanoate) depolymerase family esterase</fullName>
    </submittedName>
</protein>
<sequence>MKTEFATAMGRALDQVRAGDPAGATRAIQDLLRGQGAGTSGRPAAQEAPRPAPAASPDGIEEAEVLGGRPARDPQAQAAPAASTAPPRHRLGAAVDTLRRLRPAGLAPAGAGREAEPALPTGARFERLHHAGPGGARDYRLYVPATRPEGRPGLVLMLHGCTQTPEDFAAGTGMNEAAERHGLIVLYPHQGRSHNAQGCWNWFRPGDQEAHRGEPALLAELVQEVAARHDVDAARIFVAGLSAGGAMAATLGATHPELFSAVGVHSGLPHRAAHDVISAFAAMRGEARTARPAAGAAPRTIVFHGTADATVHPDNAQRLIDAALGGRRTAAHSEQGRSPGGRTWRRETHAAADGTALAELWRVEGSGHAWSGGRSAGSYTDPAGPDASAEMVRFFLAGA</sequence>
<dbReference type="Proteomes" id="UP000240800">
    <property type="component" value="Unassembled WGS sequence"/>
</dbReference>
<evidence type="ECO:0000313" key="4">
    <source>
        <dbReference type="EMBL" id="PTM76477.1"/>
    </source>
</evidence>
<name>A0ABX5J3D9_9RHOB</name>
<feature type="compositionally biased region" description="Low complexity" evidence="3">
    <location>
        <begin position="43"/>
        <end position="57"/>
    </location>
</feature>
<evidence type="ECO:0000313" key="5">
    <source>
        <dbReference type="Proteomes" id="UP000240800"/>
    </source>
</evidence>
<keyword evidence="2" id="KW-0378">Hydrolase</keyword>
<dbReference type="NCBIfam" id="TIGR01840">
    <property type="entry name" value="esterase_phb"/>
    <property type="match status" value="1"/>
</dbReference>
<dbReference type="PANTHER" id="PTHR43037:SF1">
    <property type="entry name" value="BLL1128 PROTEIN"/>
    <property type="match status" value="1"/>
</dbReference>
<comment type="caution">
    <text evidence="4">The sequence shown here is derived from an EMBL/GenBank/DDBJ whole genome shotgun (WGS) entry which is preliminary data.</text>
</comment>
<feature type="region of interest" description="Disordered" evidence="3">
    <location>
        <begin position="1"/>
        <end position="58"/>
    </location>
</feature>
<keyword evidence="1" id="KW-0732">Signal</keyword>
<proteinExistence type="predicted"/>
<evidence type="ECO:0000256" key="1">
    <source>
        <dbReference type="ARBA" id="ARBA00022729"/>
    </source>
</evidence>
<evidence type="ECO:0000256" key="2">
    <source>
        <dbReference type="ARBA" id="ARBA00022801"/>
    </source>
</evidence>
<dbReference type="SUPFAM" id="SSF53474">
    <property type="entry name" value="alpha/beta-Hydrolases"/>
    <property type="match status" value="1"/>
</dbReference>
<evidence type="ECO:0000256" key="3">
    <source>
        <dbReference type="SAM" id="MobiDB-lite"/>
    </source>
</evidence>
<dbReference type="InterPro" id="IPR050955">
    <property type="entry name" value="Plant_Biomass_Hydrol_Est"/>
</dbReference>
<accession>A0ABX5J3D9</accession>
<feature type="compositionally biased region" description="Low complexity" evidence="3">
    <location>
        <begin position="73"/>
        <end position="86"/>
    </location>
</feature>
<keyword evidence="5" id="KW-1185">Reference proteome</keyword>
<dbReference type="RefSeq" id="WP_108223471.1">
    <property type="nucleotide sequence ID" value="NZ_PZZW01000008.1"/>
</dbReference>
<dbReference type="Gene3D" id="3.40.50.1820">
    <property type="entry name" value="alpha/beta hydrolase"/>
    <property type="match status" value="1"/>
</dbReference>
<gene>
    <name evidence="4" type="ORF">C8J29_10875</name>
</gene>
<organism evidence="4 5">
    <name type="scientific">Cereibacter johrii</name>
    <dbReference type="NCBI Taxonomy" id="445629"/>
    <lineage>
        <taxon>Bacteria</taxon>
        <taxon>Pseudomonadati</taxon>
        <taxon>Pseudomonadota</taxon>
        <taxon>Alphaproteobacteria</taxon>
        <taxon>Rhodobacterales</taxon>
        <taxon>Paracoccaceae</taxon>
        <taxon>Cereibacter</taxon>
    </lineage>
</organism>
<feature type="region of interest" description="Disordered" evidence="3">
    <location>
        <begin position="70"/>
        <end position="90"/>
    </location>
</feature>
<reference evidence="4 5" key="1">
    <citation type="submission" date="2018-04" db="EMBL/GenBank/DDBJ databases">
        <title>Genomic Encyclopedia of Type Strains, Phase III (KMG-III): the genomes of soil and plant-associated and newly described type strains.</title>
        <authorList>
            <person name="Whitman W."/>
        </authorList>
    </citation>
    <scope>NUCLEOTIDE SEQUENCE [LARGE SCALE GENOMIC DNA]</scope>
    <source>
        <strain evidence="4 5">JA192</strain>
    </source>
</reference>
<dbReference type="InterPro" id="IPR010126">
    <property type="entry name" value="Esterase_phb"/>
</dbReference>
<dbReference type="EMBL" id="PZZW01000008">
    <property type="protein sequence ID" value="PTM76477.1"/>
    <property type="molecule type" value="Genomic_DNA"/>
</dbReference>
<dbReference type="InterPro" id="IPR029058">
    <property type="entry name" value="AB_hydrolase_fold"/>
</dbReference>
<dbReference type="Pfam" id="PF10503">
    <property type="entry name" value="Esterase_PHB"/>
    <property type="match status" value="1"/>
</dbReference>